<dbReference type="SUPFAM" id="SSF56235">
    <property type="entry name" value="N-terminal nucleophile aminohydrolases (Ntn hydrolases)"/>
    <property type="match status" value="1"/>
</dbReference>
<feature type="binding site" evidence="9">
    <location>
        <position position="345"/>
    </location>
    <ligand>
        <name>Mg(2+)</name>
        <dbReference type="ChEBI" id="CHEBI:18420"/>
    </ligand>
</feature>
<reference evidence="12" key="2">
    <citation type="journal article" date="2021" name="PeerJ">
        <title>Extensive microbial diversity within the chicken gut microbiome revealed by metagenomics and culture.</title>
        <authorList>
            <person name="Gilroy R."/>
            <person name="Ravi A."/>
            <person name="Getino M."/>
            <person name="Pursley I."/>
            <person name="Horton D.L."/>
            <person name="Alikhan N.F."/>
            <person name="Baker D."/>
            <person name="Gharbi K."/>
            <person name="Hall N."/>
            <person name="Watson M."/>
            <person name="Adriaenssens E.M."/>
            <person name="Foster-Nyarko E."/>
            <person name="Jarju S."/>
            <person name="Secka A."/>
            <person name="Antonio M."/>
            <person name="Oren A."/>
            <person name="Chaudhuri R.R."/>
            <person name="La Ragione R."/>
            <person name="Hildebrand F."/>
            <person name="Pallen M.J."/>
        </authorList>
    </citation>
    <scope>NUCLEOTIDE SEQUENCE</scope>
    <source>
        <strain evidence="12">CHK190-19873</strain>
    </source>
</reference>
<dbReference type="GO" id="GO:0006164">
    <property type="term" value="P:purine nucleotide biosynthetic process"/>
    <property type="evidence" value="ECO:0007669"/>
    <property type="project" value="UniProtKB-KW"/>
</dbReference>
<comment type="caution">
    <text evidence="12">The sequence shown here is derived from an EMBL/GenBank/DDBJ whole genome shotgun (WGS) entry which is preliminary data.</text>
</comment>
<keyword evidence="10" id="KW-0411">Iron-sulfur</keyword>
<dbReference type="GO" id="GO:0009113">
    <property type="term" value="P:purine nucleobase biosynthetic process"/>
    <property type="evidence" value="ECO:0007669"/>
    <property type="project" value="InterPro"/>
</dbReference>
<name>A0A9D1JJY6_9FIRM</name>
<evidence type="ECO:0000313" key="13">
    <source>
        <dbReference type="Proteomes" id="UP000823935"/>
    </source>
</evidence>
<dbReference type="GO" id="GO:0051536">
    <property type="term" value="F:iron-sulfur cluster binding"/>
    <property type="evidence" value="ECO:0007669"/>
    <property type="project" value="UniProtKB-KW"/>
</dbReference>
<keyword evidence="9" id="KW-0479">Metal-binding</keyword>
<dbReference type="Gene3D" id="3.60.20.10">
    <property type="entry name" value="Glutamine Phosphoribosylpyrophosphate, subunit 1, domain 1"/>
    <property type="match status" value="1"/>
</dbReference>
<dbReference type="InterPro" id="IPR029055">
    <property type="entry name" value="Ntn_hydrolases_N"/>
</dbReference>
<dbReference type="InterPro" id="IPR017932">
    <property type="entry name" value="GATase_2_dom"/>
</dbReference>
<sequence length="469" mass="52510">MGGFFAVASKENCVLDLFYGTDYHSHLGTRRAGMAVHGKAGFQRSIHNIQNSPFRTKFETDVNELDGNLGIGCISDFEPQPLIVHSHLGSYAITTVGRINNAKELMSELFENGFSHFLEMSEGNINPTEIAAALINRQASIPEGIQYLQSRVRGSLTVLVLTSEGVYAARDLLGRTPVVLGKKPGACCAAFESFSYLNLDYVYDRELGPGEIVFMTPEGVQTVIPPGNEMKICSFLWVYYGYPTATYEGVNVEEMRYRCGQILARRDKDKVSPDSVAGVPDSGIAHAVGYANESGIPFSRPFIKYTPTWPRSFMPTAQKQRDLIAHMKLIPVDSLIRDKKLLLIDDSIVRGTQLRETTEFLYRSGAKEVHIRPACPPLVYGCKFLNFSRSSSDLDLITRRVILKREGPHADEMLPSYTDPDSENYKEMVEEIRKQLNFTTLHYHRLDDLVESIGISPCKLCTYCWSGKE</sequence>
<dbReference type="EMBL" id="DVIQ01000046">
    <property type="protein sequence ID" value="HIS31595.1"/>
    <property type="molecule type" value="Genomic_DNA"/>
</dbReference>
<dbReference type="PIRSF" id="PIRSF000485">
    <property type="entry name" value="Amd_phspho_trans"/>
    <property type="match status" value="1"/>
</dbReference>
<keyword evidence="6 8" id="KW-0658">Purine biosynthesis</keyword>
<evidence type="ECO:0000256" key="7">
    <source>
        <dbReference type="ARBA" id="ARBA00022962"/>
    </source>
</evidence>
<dbReference type="GO" id="GO:0004044">
    <property type="term" value="F:amidophosphoribosyltransferase activity"/>
    <property type="evidence" value="ECO:0007669"/>
    <property type="project" value="UniProtKB-EC"/>
</dbReference>
<dbReference type="PANTHER" id="PTHR11907">
    <property type="entry name" value="AMIDOPHOSPHORIBOSYLTRANSFERASE"/>
    <property type="match status" value="1"/>
</dbReference>
<dbReference type="Gene3D" id="3.40.50.2020">
    <property type="match status" value="1"/>
</dbReference>
<evidence type="ECO:0000256" key="10">
    <source>
        <dbReference type="PIRSR" id="PIRSR000485-3"/>
    </source>
</evidence>
<dbReference type="PROSITE" id="PS51278">
    <property type="entry name" value="GATASE_TYPE_2"/>
    <property type="match status" value="1"/>
</dbReference>
<comment type="pathway">
    <text evidence="1 8">Purine metabolism; IMP biosynthesis via de novo pathway; N(1)-(5-phospho-D-ribosyl)glycinamide from 5-phospho-alpha-D-ribose 1-diphosphate: step 1/2.</text>
</comment>
<dbReference type="AlphaFoldDB" id="A0A9D1JJY6"/>
<comment type="cofactor">
    <cofactor evidence="10">
        <name>[4Fe-4S] cluster</name>
        <dbReference type="ChEBI" id="CHEBI:49883"/>
    </cofactor>
    <text evidence="10">Binds 1 [4Fe-4S] cluster per subunit.</text>
</comment>
<feature type="domain" description="Glutamine amidotransferase type-2" evidence="11">
    <location>
        <begin position="1"/>
        <end position="218"/>
    </location>
</feature>
<dbReference type="InterPro" id="IPR029057">
    <property type="entry name" value="PRTase-like"/>
</dbReference>
<dbReference type="InterPro" id="IPR000836">
    <property type="entry name" value="PRTase_dom"/>
</dbReference>
<dbReference type="EC" id="2.4.2.14" evidence="3 8"/>
<reference evidence="12" key="1">
    <citation type="submission" date="2020-10" db="EMBL/GenBank/DDBJ databases">
        <authorList>
            <person name="Gilroy R."/>
        </authorList>
    </citation>
    <scope>NUCLEOTIDE SEQUENCE</scope>
    <source>
        <strain evidence="12">CHK190-19873</strain>
    </source>
</reference>
<feature type="binding site" evidence="9">
    <location>
        <position position="282"/>
    </location>
    <ligand>
        <name>Mg(2+)</name>
        <dbReference type="ChEBI" id="CHEBI:18420"/>
    </ligand>
</feature>
<evidence type="ECO:0000256" key="6">
    <source>
        <dbReference type="ARBA" id="ARBA00022755"/>
    </source>
</evidence>
<keyword evidence="5 8" id="KW-0808">Transferase</keyword>
<evidence type="ECO:0000256" key="8">
    <source>
        <dbReference type="PIRNR" id="PIRNR000485"/>
    </source>
</evidence>
<evidence type="ECO:0000256" key="3">
    <source>
        <dbReference type="ARBA" id="ARBA00011941"/>
    </source>
</evidence>
<protein>
    <recommendedName>
        <fullName evidence="3 8">Amidophosphoribosyltransferase</fullName>
        <shortName evidence="8">ATase</shortName>
        <ecNumber evidence="3 8">2.4.2.14</ecNumber>
    </recommendedName>
    <alternativeName>
        <fullName evidence="8">Glutamine phosphoribosylpyrophosphate amidotransferase</fullName>
    </alternativeName>
</protein>
<dbReference type="Pfam" id="PF13537">
    <property type="entry name" value="GATase_7"/>
    <property type="match status" value="1"/>
</dbReference>
<evidence type="ECO:0000256" key="2">
    <source>
        <dbReference type="ARBA" id="ARBA00010138"/>
    </source>
</evidence>
<dbReference type="GO" id="GO:0046872">
    <property type="term" value="F:metal ion binding"/>
    <property type="evidence" value="ECO:0007669"/>
    <property type="project" value="UniProtKB-KW"/>
</dbReference>
<comment type="cofactor">
    <cofactor evidence="9">
        <name>Mg(2+)</name>
        <dbReference type="ChEBI" id="CHEBI:18420"/>
    </cofactor>
    <text evidence="9">Binds 1 Mg(2+) ion per subunit.</text>
</comment>
<feature type="binding site" evidence="10">
    <location>
        <position position="382"/>
    </location>
    <ligand>
        <name>[4Fe-4S] cluster</name>
        <dbReference type="ChEBI" id="CHEBI:49883"/>
    </ligand>
</feature>
<evidence type="ECO:0000256" key="9">
    <source>
        <dbReference type="PIRSR" id="PIRSR000485-2"/>
    </source>
</evidence>
<evidence type="ECO:0000256" key="1">
    <source>
        <dbReference type="ARBA" id="ARBA00005209"/>
    </source>
</evidence>
<dbReference type="InterPro" id="IPR005854">
    <property type="entry name" value="PurF"/>
</dbReference>
<evidence type="ECO:0000256" key="5">
    <source>
        <dbReference type="ARBA" id="ARBA00022679"/>
    </source>
</evidence>
<feature type="binding site" evidence="10">
    <location>
        <position position="461"/>
    </location>
    <ligand>
        <name>[4Fe-4S] cluster</name>
        <dbReference type="ChEBI" id="CHEBI:49883"/>
    </ligand>
</feature>
<feature type="binding site" evidence="9">
    <location>
        <position position="346"/>
    </location>
    <ligand>
        <name>Mg(2+)</name>
        <dbReference type="ChEBI" id="CHEBI:18420"/>
    </ligand>
</feature>
<evidence type="ECO:0000259" key="11">
    <source>
        <dbReference type="PROSITE" id="PS51278"/>
    </source>
</evidence>
<evidence type="ECO:0000313" key="12">
    <source>
        <dbReference type="EMBL" id="HIS31595.1"/>
    </source>
</evidence>
<feature type="binding site" evidence="10">
    <location>
        <position position="464"/>
    </location>
    <ligand>
        <name>[4Fe-4S] cluster</name>
        <dbReference type="ChEBI" id="CHEBI:49883"/>
    </ligand>
</feature>
<keyword evidence="7" id="KW-0315">Glutamine amidotransferase</keyword>
<gene>
    <name evidence="12" type="ORF">IAB44_08645</name>
</gene>
<proteinExistence type="inferred from homology"/>
<keyword evidence="4 8" id="KW-0328">Glycosyltransferase</keyword>
<dbReference type="CDD" id="cd06223">
    <property type="entry name" value="PRTases_typeI"/>
    <property type="match status" value="1"/>
</dbReference>
<accession>A0A9D1JJY6</accession>
<evidence type="ECO:0000256" key="4">
    <source>
        <dbReference type="ARBA" id="ARBA00022676"/>
    </source>
</evidence>
<dbReference type="SUPFAM" id="SSF53271">
    <property type="entry name" value="PRTase-like"/>
    <property type="match status" value="1"/>
</dbReference>
<keyword evidence="10" id="KW-0408">Iron</keyword>
<feature type="binding site" evidence="10">
    <location>
        <position position="233"/>
    </location>
    <ligand>
        <name>[4Fe-4S] cluster</name>
        <dbReference type="ChEBI" id="CHEBI:49883"/>
    </ligand>
</feature>
<comment type="catalytic activity">
    <reaction evidence="8">
        <text>5-phospho-beta-D-ribosylamine + L-glutamate + diphosphate = 5-phospho-alpha-D-ribose 1-diphosphate + L-glutamine + H2O</text>
        <dbReference type="Rhea" id="RHEA:14905"/>
        <dbReference type="ChEBI" id="CHEBI:15377"/>
        <dbReference type="ChEBI" id="CHEBI:29985"/>
        <dbReference type="ChEBI" id="CHEBI:33019"/>
        <dbReference type="ChEBI" id="CHEBI:58017"/>
        <dbReference type="ChEBI" id="CHEBI:58359"/>
        <dbReference type="ChEBI" id="CHEBI:58681"/>
        <dbReference type="EC" id="2.4.2.14"/>
    </reaction>
</comment>
<organism evidence="12 13">
    <name type="scientific">Candidatus Limivivens intestinipullorum</name>
    <dbReference type="NCBI Taxonomy" id="2840858"/>
    <lineage>
        <taxon>Bacteria</taxon>
        <taxon>Bacillati</taxon>
        <taxon>Bacillota</taxon>
        <taxon>Clostridia</taxon>
        <taxon>Lachnospirales</taxon>
        <taxon>Lachnospiraceae</taxon>
        <taxon>Lachnospiraceae incertae sedis</taxon>
        <taxon>Candidatus Limivivens</taxon>
    </lineage>
</organism>
<comment type="similarity">
    <text evidence="2 8">In the C-terminal section; belongs to the purine/pyrimidine phosphoribosyltransferase family.</text>
</comment>
<dbReference type="Proteomes" id="UP000823935">
    <property type="component" value="Unassembled WGS sequence"/>
</dbReference>
<keyword evidence="9" id="KW-0460">Magnesium</keyword>